<dbReference type="EMBL" id="FNGP01000005">
    <property type="protein sequence ID" value="SDL72848.1"/>
    <property type="molecule type" value="Genomic_DNA"/>
</dbReference>
<dbReference type="Proteomes" id="UP000199475">
    <property type="component" value="Unassembled WGS sequence"/>
</dbReference>
<evidence type="ECO:0000313" key="2">
    <source>
        <dbReference type="EMBL" id="SDL72848.1"/>
    </source>
</evidence>
<reference evidence="2 3" key="1">
    <citation type="submission" date="2016-10" db="EMBL/GenBank/DDBJ databases">
        <authorList>
            <person name="de Groot N.N."/>
        </authorList>
    </citation>
    <scope>NUCLEOTIDE SEQUENCE [LARGE SCALE GENOMIC DNA]</scope>
    <source>
        <strain evidence="2 3">CGMCC 1.9159</strain>
    </source>
</reference>
<proteinExistence type="predicted"/>
<gene>
    <name evidence="2" type="ORF">SAMN04488242_2594</name>
</gene>
<evidence type="ECO:0000256" key="1">
    <source>
        <dbReference type="SAM" id="SignalP"/>
    </source>
</evidence>
<keyword evidence="1" id="KW-0732">Signal</keyword>
<dbReference type="RefSeq" id="WP_143008300.1">
    <property type="nucleotide sequence ID" value="NZ_FNGP01000005.1"/>
</dbReference>
<evidence type="ECO:0008006" key="4">
    <source>
        <dbReference type="Google" id="ProtNLM"/>
    </source>
</evidence>
<dbReference type="AlphaFoldDB" id="A0A1G9MF03"/>
<feature type="signal peptide" evidence="1">
    <location>
        <begin position="1"/>
        <end position="24"/>
    </location>
</feature>
<accession>A0A1G9MF03</accession>
<feature type="chain" id="PRO_5011787479" description="Secreted protein" evidence="1">
    <location>
        <begin position="25"/>
        <end position="62"/>
    </location>
</feature>
<evidence type="ECO:0000313" key="3">
    <source>
        <dbReference type="Proteomes" id="UP000199475"/>
    </source>
</evidence>
<sequence length="62" mass="5897">MKKMLIAGAAALSLVAVSAPLAGAAEGGAPALHGVDGKTFGKVVSDLAKSSPGALADHVSGR</sequence>
<protein>
    <recommendedName>
        <fullName evidence="4">Secreted protein</fullName>
    </recommendedName>
</protein>
<dbReference type="STRING" id="686624.SAMN04488242_2594"/>
<name>A0A1G9MF03_9ACTN</name>
<organism evidence="2 3">
    <name type="scientific">Tessaracoccus oleiagri</name>
    <dbReference type="NCBI Taxonomy" id="686624"/>
    <lineage>
        <taxon>Bacteria</taxon>
        <taxon>Bacillati</taxon>
        <taxon>Actinomycetota</taxon>
        <taxon>Actinomycetes</taxon>
        <taxon>Propionibacteriales</taxon>
        <taxon>Propionibacteriaceae</taxon>
        <taxon>Tessaracoccus</taxon>
    </lineage>
</organism>
<keyword evidence="3" id="KW-1185">Reference proteome</keyword>